<keyword evidence="1" id="KW-0547">Nucleotide-binding</keyword>
<dbReference type="PANTHER" id="PTHR16305">
    <property type="entry name" value="TESTICULAR SOLUBLE ADENYLYL CYCLASE"/>
    <property type="match status" value="1"/>
</dbReference>
<dbReference type="GO" id="GO:0003677">
    <property type="term" value="F:DNA binding"/>
    <property type="evidence" value="ECO:0007669"/>
    <property type="project" value="InterPro"/>
</dbReference>
<dbReference type="GO" id="GO:0035556">
    <property type="term" value="P:intracellular signal transduction"/>
    <property type="evidence" value="ECO:0007669"/>
    <property type="project" value="InterPro"/>
</dbReference>
<evidence type="ECO:0000256" key="3">
    <source>
        <dbReference type="SAM" id="MobiDB-lite"/>
    </source>
</evidence>
<dbReference type="InterPro" id="IPR001054">
    <property type="entry name" value="A/G_cyclase"/>
</dbReference>
<dbReference type="GO" id="GO:0005524">
    <property type="term" value="F:ATP binding"/>
    <property type="evidence" value="ECO:0007669"/>
    <property type="project" value="UniProtKB-KW"/>
</dbReference>
<organism evidence="5 6">
    <name type="scientific">Azospirillum brasilense</name>
    <dbReference type="NCBI Taxonomy" id="192"/>
    <lineage>
        <taxon>Bacteria</taxon>
        <taxon>Pseudomonadati</taxon>
        <taxon>Pseudomonadota</taxon>
        <taxon>Alphaproteobacteria</taxon>
        <taxon>Rhodospirillales</taxon>
        <taxon>Azospirillaceae</taxon>
        <taxon>Azospirillum</taxon>
    </lineage>
</organism>
<dbReference type="Gene3D" id="1.10.10.10">
    <property type="entry name" value="Winged helix-like DNA-binding domain superfamily/Winged helix DNA-binding domain"/>
    <property type="match status" value="1"/>
</dbReference>
<dbReference type="GO" id="GO:0009190">
    <property type="term" value="P:cyclic nucleotide biosynthetic process"/>
    <property type="evidence" value="ECO:0007669"/>
    <property type="project" value="InterPro"/>
</dbReference>
<gene>
    <name evidence="5" type="ORF">DS837_15520</name>
</gene>
<feature type="domain" description="Guanylate cyclase" evidence="4">
    <location>
        <begin position="368"/>
        <end position="487"/>
    </location>
</feature>
<comment type="caution">
    <text evidence="5">The sequence shown here is derived from an EMBL/GenBank/DDBJ whole genome shotgun (WGS) entry which is preliminary data.</text>
</comment>
<dbReference type="PANTHER" id="PTHR16305:SF28">
    <property type="entry name" value="GUANYLATE CYCLASE DOMAIN-CONTAINING PROTEIN"/>
    <property type="match status" value="1"/>
</dbReference>
<dbReference type="InterPro" id="IPR036388">
    <property type="entry name" value="WH-like_DNA-bd_sf"/>
</dbReference>
<accession>A0A6L3AZX8</accession>
<name>A0A6L3AZX8_AZOBR</name>
<dbReference type="PROSITE" id="PS50125">
    <property type="entry name" value="GUANYLATE_CYCLASE_2"/>
    <property type="match status" value="1"/>
</dbReference>
<dbReference type="Pfam" id="PF03704">
    <property type="entry name" value="BTAD"/>
    <property type="match status" value="1"/>
</dbReference>
<dbReference type="InterPro" id="IPR019734">
    <property type="entry name" value="TPR_rpt"/>
</dbReference>
<proteinExistence type="predicted"/>
<dbReference type="SMART" id="SM01043">
    <property type="entry name" value="BTAD"/>
    <property type="match status" value="1"/>
</dbReference>
<evidence type="ECO:0000256" key="1">
    <source>
        <dbReference type="ARBA" id="ARBA00022741"/>
    </source>
</evidence>
<dbReference type="Pfam" id="PF13191">
    <property type="entry name" value="AAA_16"/>
    <property type="match status" value="1"/>
</dbReference>
<feature type="compositionally biased region" description="Pro residues" evidence="3">
    <location>
        <begin position="343"/>
        <end position="355"/>
    </location>
</feature>
<dbReference type="InterPro" id="IPR011990">
    <property type="entry name" value="TPR-like_helical_dom_sf"/>
</dbReference>
<dbReference type="InterPro" id="IPR027417">
    <property type="entry name" value="P-loop_NTPase"/>
</dbReference>
<protein>
    <submittedName>
        <fullName evidence="5">Cyclase</fullName>
    </submittedName>
</protein>
<dbReference type="InterPro" id="IPR016032">
    <property type="entry name" value="Sig_transdc_resp-reg_C-effctor"/>
</dbReference>
<feature type="compositionally biased region" description="Polar residues" evidence="3">
    <location>
        <begin position="322"/>
        <end position="333"/>
    </location>
</feature>
<dbReference type="Proteomes" id="UP000476837">
    <property type="component" value="Unassembled WGS sequence"/>
</dbReference>
<dbReference type="SUPFAM" id="SSF52540">
    <property type="entry name" value="P-loop containing nucleoside triphosphate hydrolases"/>
    <property type="match status" value="1"/>
</dbReference>
<keyword evidence="2" id="KW-0067">ATP-binding</keyword>
<dbReference type="CDD" id="cd07302">
    <property type="entry name" value="CHD"/>
    <property type="match status" value="1"/>
</dbReference>
<dbReference type="EMBL" id="QOKV01000009">
    <property type="protein sequence ID" value="KAA0684891.1"/>
    <property type="molecule type" value="Genomic_DNA"/>
</dbReference>
<dbReference type="GO" id="GO:0004016">
    <property type="term" value="F:adenylate cyclase activity"/>
    <property type="evidence" value="ECO:0007669"/>
    <property type="project" value="UniProtKB-ARBA"/>
</dbReference>
<reference evidence="5 6" key="1">
    <citation type="submission" date="2018-07" db="EMBL/GenBank/DDBJ databases">
        <title>Genome sequence of Roseomonas fauriae ATCC 49958.</title>
        <authorList>
            <person name="Sant'Anna F.H."/>
            <person name="Baldani J.I."/>
            <person name="Zilli J.E."/>
            <person name="Reis V.M."/>
            <person name="Hartmann A."/>
            <person name="Cruz L."/>
            <person name="de Souza E.M."/>
            <person name="de Oliveira Pedrosa F."/>
            <person name="Passaglia L.M.P."/>
        </authorList>
    </citation>
    <scope>NUCLEOTIDE SEQUENCE [LARGE SCALE GENOMIC DNA]</scope>
    <source>
        <strain evidence="5 6">ATCC 49958</strain>
    </source>
</reference>
<dbReference type="Gene3D" id="1.25.40.10">
    <property type="entry name" value="Tetratricopeptide repeat domain"/>
    <property type="match status" value="2"/>
</dbReference>
<dbReference type="GO" id="GO:0006355">
    <property type="term" value="P:regulation of DNA-templated transcription"/>
    <property type="evidence" value="ECO:0007669"/>
    <property type="project" value="InterPro"/>
</dbReference>
<dbReference type="InterPro" id="IPR041664">
    <property type="entry name" value="AAA_16"/>
</dbReference>
<dbReference type="SUPFAM" id="SSF55073">
    <property type="entry name" value="Nucleotide cyclase"/>
    <property type="match status" value="1"/>
</dbReference>
<evidence type="ECO:0000259" key="4">
    <source>
        <dbReference type="PROSITE" id="PS50125"/>
    </source>
</evidence>
<dbReference type="SUPFAM" id="SSF46894">
    <property type="entry name" value="C-terminal effector domain of the bipartite response regulators"/>
    <property type="match status" value="1"/>
</dbReference>
<evidence type="ECO:0000256" key="2">
    <source>
        <dbReference type="ARBA" id="ARBA00022840"/>
    </source>
</evidence>
<dbReference type="SMART" id="SM00028">
    <property type="entry name" value="TPR"/>
    <property type="match status" value="5"/>
</dbReference>
<dbReference type="InterPro" id="IPR005158">
    <property type="entry name" value="BTAD"/>
</dbReference>
<evidence type="ECO:0000313" key="5">
    <source>
        <dbReference type="EMBL" id="KAA0684891.1"/>
    </source>
</evidence>
<dbReference type="SUPFAM" id="SSF48452">
    <property type="entry name" value="TPR-like"/>
    <property type="match status" value="2"/>
</dbReference>
<dbReference type="Gene3D" id="3.30.70.1230">
    <property type="entry name" value="Nucleotide cyclase"/>
    <property type="match status" value="1"/>
</dbReference>
<dbReference type="GO" id="GO:0005737">
    <property type="term" value="C:cytoplasm"/>
    <property type="evidence" value="ECO:0007669"/>
    <property type="project" value="TreeGrafter"/>
</dbReference>
<dbReference type="InterPro" id="IPR029787">
    <property type="entry name" value="Nucleotide_cyclase"/>
</dbReference>
<sequence length="1364" mass="147037">MTRHFIAHPFRCLPDAPYHPPPGLRRSPTVDICGIGLAAHIVWWQPVSCRPRHGPFQCGVAMDAWRLSLLGGFELRTVAGSSVVLTTRKAMALLVHLALRPDHAQSRDKLAALFWEDSPGIQARSSLRQVIAALRRLPAEGGPPLLLAEGDMVALASGCVETDVAAFEQAVAKGMATGSVEAQDLALELYRGDLFDGVALRAPTFDDWLMAERQRLRELALSTMTRRLDAALEAGTTEAGVRTALRILALDPLQEPAHRALMQLYARQGRHAAALKQYQTCRSLLERELGVLPEPGTERVFREVLDRRRARDGSAPAAPSALDTSPSAMSPSGNEEPGTPTVLPEPLPPEPPPAASGPAVKPELRYAAILCIGLTGVEEAGASLDPEDAHTLSTGLFDRIDRIARDYGGQTVRHGGDTALAAFGIRRAFGDDPWRAARAALDIQTELGRAAKGMGVRAGVACGLVVVDGARGGTVTGKAMHDATRLAARAASGETLLCDGMRGALGDRVDVEPVSDGEEAITWRLRGLHGGVGPARHPFIGRQAELRQFRAALDGCRESGSGMTIHLRGDPGIGKSRLVGEFQRIAAEAGFRSAVGVVIEVGVGRGQDALRALVRSLAGPPADIDRLFDDRLSDGGLLPADARLHLYPIVDRPLPPNLQAVYEALDHPTRDRGRRKAFAALVRARSTAQPLLLVVEDVHWADAQTLSYLAMLAAEVAECRAMLVISTRVQGDPLGAEWRAAIGGAPVLTLDLAPLRRDEAVTLASTYANAGARRVLRCVERAEGNPLFLDQLLRSQSDGEDVPGTIHGIVLARTDALAPLDRQALQAASILGPQFTLDALRHLIEKPDFSVAALLGQALIRPDGESFLFAHALVQEAVYGALLRSRRRDLHRRAAAWYAARDPVRHAEHLDRADDSTAVAAYARAAELCAADFRFERAVGLAERGLALAGTRAERFALAYLRAELLDALGEAPAAVEAFAAARDLANDDAERCRALLGLAAGKRVTEDLDGAMAALADAEAVAVRAGLTGERARVHHLRGNLCFPRGDLDGCLREHRAALDWARQARAVDPRAAELEIAALGGLGDAHYAHGRMVTAREHFERCVALAREHDLPRVEVSNLYMVAITRLYLNDPRGAVEDARAGARAAHDIGHRRAEMLSHLVAYEILFELGDAASGRDHLARARSLTQQLGALRFEAEHLAFEAKLERLAGRRSDACALLHRALDLARETGLGYMGPSILSELALCCDDPAARRARLDEGEALLACGSVGHNHLQFYRDAIDTALDLHDWPLAERYAQALENYAAAEPLPWCTLFAARGQALARWGRGLHDEATRRSLIDALEECRRVGFVHPIQRVQDALTA</sequence>
<evidence type="ECO:0000313" key="6">
    <source>
        <dbReference type="Proteomes" id="UP000476837"/>
    </source>
</evidence>
<feature type="region of interest" description="Disordered" evidence="3">
    <location>
        <begin position="308"/>
        <end position="359"/>
    </location>
</feature>